<organism evidence="2 3">
    <name type="scientific">Flavobacterium macacae</name>
    <dbReference type="NCBI Taxonomy" id="2488993"/>
    <lineage>
        <taxon>Bacteria</taxon>
        <taxon>Pseudomonadati</taxon>
        <taxon>Bacteroidota</taxon>
        <taxon>Flavobacteriia</taxon>
        <taxon>Flavobacteriales</taxon>
        <taxon>Flavobacteriaceae</taxon>
        <taxon>Flavobacterium</taxon>
    </lineage>
</organism>
<protein>
    <submittedName>
        <fullName evidence="2">Uncharacterized protein</fullName>
    </submittedName>
</protein>
<evidence type="ECO:0000256" key="1">
    <source>
        <dbReference type="SAM" id="Phobius"/>
    </source>
</evidence>
<evidence type="ECO:0000313" key="2">
    <source>
        <dbReference type="EMBL" id="RRJ91146.1"/>
    </source>
</evidence>
<sequence length="84" mass="10104">MNIERNTHKKDQKSLLERFLLIIAILFFLLYFVLGTGIIFWERFFPEADFPLDMEMNYRIAFGILLIVYAFYRGVRIYNKANNS</sequence>
<name>A0A3P3WAY9_9FLAO</name>
<keyword evidence="1" id="KW-0472">Membrane</keyword>
<evidence type="ECO:0000313" key="3">
    <source>
        <dbReference type="Proteomes" id="UP000271937"/>
    </source>
</evidence>
<gene>
    <name evidence="2" type="ORF">EG849_09410</name>
</gene>
<reference evidence="2 3" key="1">
    <citation type="submission" date="2018-11" db="EMBL/GenBank/DDBJ databases">
        <title>Flavobacterium sp. nov., YIM 102600 draft genome.</title>
        <authorList>
            <person name="Li G."/>
            <person name="Jiang Y."/>
        </authorList>
    </citation>
    <scope>NUCLEOTIDE SEQUENCE [LARGE SCALE GENOMIC DNA]</scope>
    <source>
        <strain evidence="2 3">YIM 102600</strain>
    </source>
</reference>
<accession>A0A3P3WAY9</accession>
<dbReference type="EMBL" id="RQVR01000009">
    <property type="protein sequence ID" value="RRJ91146.1"/>
    <property type="molecule type" value="Genomic_DNA"/>
</dbReference>
<feature type="transmembrane region" description="Helical" evidence="1">
    <location>
        <begin position="20"/>
        <end position="41"/>
    </location>
</feature>
<feature type="transmembrane region" description="Helical" evidence="1">
    <location>
        <begin position="56"/>
        <end position="75"/>
    </location>
</feature>
<proteinExistence type="predicted"/>
<dbReference type="Proteomes" id="UP000271937">
    <property type="component" value="Unassembled WGS sequence"/>
</dbReference>
<keyword evidence="3" id="KW-1185">Reference proteome</keyword>
<dbReference type="AlphaFoldDB" id="A0A3P3WAY9"/>
<comment type="caution">
    <text evidence="2">The sequence shown here is derived from an EMBL/GenBank/DDBJ whole genome shotgun (WGS) entry which is preliminary data.</text>
</comment>
<keyword evidence="1" id="KW-0812">Transmembrane</keyword>
<keyword evidence="1" id="KW-1133">Transmembrane helix</keyword>